<dbReference type="InterPro" id="IPR050455">
    <property type="entry name" value="Tpx_Peroxidase_subfamily"/>
</dbReference>
<evidence type="ECO:0000313" key="7">
    <source>
        <dbReference type="Proteomes" id="UP000094714"/>
    </source>
</evidence>
<dbReference type="EMBL" id="CP017151">
    <property type="protein sequence ID" value="AOR74808.1"/>
    <property type="molecule type" value="Genomic_DNA"/>
</dbReference>
<keyword evidence="1 6" id="KW-0560">Oxidoreductase</keyword>
<dbReference type="InterPro" id="IPR036249">
    <property type="entry name" value="Thioredoxin-like_sf"/>
</dbReference>
<keyword evidence="2" id="KW-0049">Antioxidant</keyword>
<evidence type="ECO:0000259" key="5">
    <source>
        <dbReference type="PROSITE" id="PS51352"/>
    </source>
</evidence>
<dbReference type="InterPro" id="IPR002065">
    <property type="entry name" value="TPX"/>
</dbReference>
<organism evidence="6 7">
    <name type="scientific">Limosilactobacillus fermentum</name>
    <name type="common">Lactobacillus fermentum</name>
    <dbReference type="NCBI Taxonomy" id="1613"/>
    <lineage>
        <taxon>Bacteria</taxon>
        <taxon>Bacillati</taxon>
        <taxon>Bacillota</taxon>
        <taxon>Bacilli</taxon>
        <taxon>Lactobacillales</taxon>
        <taxon>Lactobacillaceae</taxon>
        <taxon>Limosilactobacillus</taxon>
    </lineage>
</organism>
<feature type="domain" description="Thioredoxin" evidence="5">
    <location>
        <begin position="18"/>
        <end position="165"/>
    </location>
</feature>
<keyword evidence="1 6" id="KW-0575">Peroxidase</keyword>
<sequence length="165" mass="18307">MVEVTINGEHRQLVGNPPAVGEDVPHFKVFDKDNQKIKTRELFGKPTLISVVPNINTSVCSIQTKKFNQLMDQYPGANFLTVSTNTIEDQQNWCAAEGVKNMKMVADSEQSFGYALKVLIPDEGILARSIWVLDADGKIVYEQVVPEVVDEPDYDAALAALKKLL</sequence>
<dbReference type="PATRIC" id="fig|1613.112.peg.1422"/>
<accession>A0A1D7ZY60</accession>
<dbReference type="PANTHER" id="PTHR43110:SF1">
    <property type="entry name" value="THIOL PEROXIDASE"/>
    <property type="match status" value="1"/>
</dbReference>
<proteinExistence type="predicted"/>
<name>A0A1D7ZY60_LIMFE</name>
<reference evidence="6 7" key="1">
    <citation type="submission" date="2016-09" db="EMBL/GenBank/DDBJ databases">
        <title>Genome Sequence of the Lactobacillus fermentum strain NCC2970 (CNCM I-5068).</title>
        <authorList>
            <person name="Barretto C."/>
            <person name="Ngom-Bru C."/>
            <person name="Genevaz A."/>
            <person name="Fournier C."/>
            <person name="Moine D."/>
            <person name="Kassam M."/>
            <person name="Iltis A."/>
            <person name="Sagory-Zalkind P."/>
            <person name="Faucherand G."/>
            <person name="Descombes P."/>
            <person name="Duboux S."/>
        </authorList>
    </citation>
    <scope>NUCLEOTIDE SEQUENCE [LARGE SCALE GENOMIC DNA]</scope>
    <source>
        <strain evidence="6 7">NCC2970</strain>
    </source>
</reference>
<dbReference type="PANTHER" id="PTHR43110">
    <property type="entry name" value="THIOL PEROXIDASE"/>
    <property type="match status" value="1"/>
</dbReference>
<evidence type="ECO:0000256" key="1">
    <source>
        <dbReference type="ARBA" id="ARBA00022559"/>
    </source>
</evidence>
<dbReference type="GO" id="GO:0008379">
    <property type="term" value="F:thioredoxin peroxidase activity"/>
    <property type="evidence" value="ECO:0007669"/>
    <property type="project" value="InterPro"/>
</dbReference>
<keyword evidence="4" id="KW-0676">Redox-active center</keyword>
<dbReference type="InterPro" id="IPR013766">
    <property type="entry name" value="Thioredoxin_domain"/>
</dbReference>
<protein>
    <submittedName>
        <fullName evidence="6">Thiol peroxidase</fullName>
    </submittedName>
</protein>
<dbReference type="NCBIfam" id="NF001808">
    <property type="entry name" value="PRK00522.1"/>
    <property type="match status" value="1"/>
</dbReference>
<dbReference type="AlphaFoldDB" id="A0A1D7ZY60"/>
<dbReference type="Gene3D" id="3.40.30.10">
    <property type="entry name" value="Glutaredoxin"/>
    <property type="match status" value="1"/>
</dbReference>
<evidence type="ECO:0000256" key="2">
    <source>
        <dbReference type="ARBA" id="ARBA00022862"/>
    </source>
</evidence>
<dbReference type="Pfam" id="PF08534">
    <property type="entry name" value="Redoxin"/>
    <property type="match status" value="1"/>
</dbReference>
<gene>
    <name evidence="6" type="ORF">LACFE_CDS1357</name>
</gene>
<dbReference type="CDD" id="cd03014">
    <property type="entry name" value="PRX_Atyp2cys"/>
    <property type="match status" value="1"/>
</dbReference>
<evidence type="ECO:0000313" key="6">
    <source>
        <dbReference type="EMBL" id="AOR74808.1"/>
    </source>
</evidence>
<keyword evidence="3" id="KW-1015">Disulfide bond</keyword>
<evidence type="ECO:0000256" key="4">
    <source>
        <dbReference type="ARBA" id="ARBA00023284"/>
    </source>
</evidence>
<evidence type="ECO:0000256" key="3">
    <source>
        <dbReference type="ARBA" id="ARBA00023157"/>
    </source>
</evidence>
<dbReference type="PROSITE" id="PS51352">
    <property type="entry name" value="THIOREDOXIN_2"/>
    <property type="match status" value="1"/>
</dbReference>
<dbReference type="SUPFAM" id="SSF52833">
    <property type="entry name" value="Thioredoxin-like"/>
    <property type="match status" value="1"/>
</dbReference>
<dbReference type="Proteomes" id="UP000094714">
    <property type="component" value="Chromosome"/>
</dbReference>
<dbReference type="InterPro" id="IPR013740">
    <property type="entry name" value="Redoxin"/>
</dbReference>